<evidence type="ECO:0000313" key="4">
    <source>
        <dbReference type="Proteomes" id="UP000183920"/>
    </source>
</evidence>
<evidence type="ECO:0000313" key="5">
    <source>
        <dbReference type="Proteomes" id="UP000619976"/>
    </source>
</evidence>
<feature type="coiled-coil region" evidence="1">
    <location>
        <begin position="59"/>
        <end position="86"/>
    </location>
</feature>
<accession>A0A0G4QD25</accession>
<reference evidence="3 5" key="3">
    <citation type="submission" date="2020-12" db="EMBL/GenBank/DDBJ databases">
        <title>Enhanced detection system for hospital associated transmission using whole genome sequencing surveillance.</title>
        <authorList>
            <person name="Harrison L.H."/>
            <person name="Van Tyne D."/>
            <person name="Marsh J.W."/>
            <person name="Griffith M.P."/>
            <person name="Snyder D.J."/>
            <person name="Cooper V.S."/>
            <person name="Mustapha M."/>
        </authorList>
    </citation>
    <scope>NUCLEOTIDE SEQUENCE [LARGE SCALE GENOMIC DNA]</scope>
    <source>
        <strain evidence="3 5">PR00195</strain>
    </source>
</reference>
<comment type="subcellular location">
    <subcellularLocation>
        <location evidence="1">Cytoplasm</location>
    </subcellularLocation>
</comment>
<evidence type="ECO:0000313" key="2">
    <source>
        <dbReference type="EMBL" id="CRL63521.1"/>
    </source>
</evidence>
<dbReference type="GO" id="GO:0005829">
    <property type="term" value="C:cytosol"/>
    <property type="evidence" value="ECO:0007669"/>
    <property type="project" value="TreeGrafter"/>
</dbReference>
<dbReference type="PANTHER" id="PTHR38040">
    <property type="entry name" value="UBIQUINONE BIOSYNTHESIS ACCESSORY FACTOR UBIK"/>
    <property type="match status" value="1"/>
</dbReference>
<dbReference type="Proteomes" id="UP000619976">
    <property type="component" value="Unassembled WGS sequence"/>
</dbReference>
<accession>A0A379EPS8</accession>
<dbReference type="RefSeq" id="WP_072064308.1">
    <property type="nucleotide sequence ID" value="NZ_CAXOKO010000010.1"/>
</dbReference>
<keyword evidence="1" id="KW-0831">Ubiquinone biosynthesis</keyword>
<organism evidence="2 4">
    <name type="scientific">Proteus penneri</name>
    <dbReference type="NCBI Taxonomy" id="102862"/>
    <lineage>
        <taxon>Bacteria</taxon>
        <taxon>Pseudomonadati</taxon>
        <taxon>Pseudomonadota</taxon>
        <taxon>Gammaproteobacteria</taxon>
        <taxon>Enterobacterales</taxon>
        <taxon>Morganellaceae</taxon>
        <taxon>Proteus</taxon>
    </lineage>
</organism>
<evidence type="ECO:0000256" key="1">
    <source>
        <dbReference type="HAMAP-Rule" id="MF_02216"/>
    </source>
</evidence>
<dbReference type="GO" id="GO:0006744">
    <property type="term" value="P:ubiquinone biosynthetic process"/>
    <property type="evidence" value="ECO:0007669"/>
    <property type="project" value="UniProtKB-UniRule"/>
</dbReference>
<dbReference type="Pfam" id="PF04380">
    <property type="entry name" value="BMFP"/>
    <property type="match status" value="1"/>
</dbReference>
<dbReference type="EMBL" id="JAEKCB010000006">
    <property type="protein sequence ID" value="MBJ2118603.1"/>
    <property type="molecule type" value="Genomic_DNA"/>
</dbReference>
<keyword evidence="1" id="KW-0175">Coiled coil</keyword>
<reference evidence="2" key="1">
    <citation type="submission" date="2015-06" db="EMBL/GenBank/DDBJ databases">
        <authorList>
            <person name="Urmite Genomes Urmite Genomes"/>
        </authorList>
    </citation>
    <scope>NUCLEOTIDE SEQUENCE [LARGE SCALE GENOMIC DNA]</scope>
    <source>
        <strain evidence="2">CSUR P1867</strain>
    </source>
</reference>
<dbReference type="NCBIfam" id="NF047835">
    <property type="entry name" value="UbiqAccUbiK"/>
    <property type="match status" value="1"/>
</dbReference>
<proteinExistence type="inferred from homology"/>
<dbReference type="UniPathway" id="UPA00232"/>
<dbReference type="EMBL" id="CVRY01000005">
    <property type="protein sequence ID" value="CRL63521.1"/>
    <property type="molecule type" value="Genomic_DNA"/>
</dbReference>
<protein>
    <recommendedName>
        <fullName evidence="1">Ubiquinone biosynthesis accessory factor UbiK</fullName>
    </recommendedName>
</protein>
<keyword evidence="1" id="KW-0963">Cytoplasm</keyword>
<dbReference type="PANTHER" id="PTHR38040:SF1">
    <property type="entry name" value="UBIQUINONE BIOSYNTHESIS ACCESSORY FACTOR UBIK"/>
    <property type="match status" value="1"/>
</dbReference>
<gene>
    <name evidence="1" type="primary">ubiK</name>
    <name evidence="2" type="ORF">BN1804_02521</name>
    <name evidence="3" type="ORF">JFQ69_13150</name>
</gene>
<dbReference type="AlphaFoldDB" id="A0A0G4QD25"/>
<comment type="pathway">
    <text evidence="1">Cofactor biosynthesis; ubiquinone biosynthesis.</text>
</comment>
<dbReference type="HAMAP" id="MF_02216">
    <property type="entry name" value="UbiK"/>
    <property type="match status" value="1"/>
</dbReference>
<comment type="similarity">
    <text evidence="1">Belongs to the UbiK family.</text>
</comment>
<evidence type="ECO:0000313" key="3">
    <source>
        <dbReference type="EMBL" id="MBJ2118603.1"/>
    </source>
</evidence>
<sequence length="106" mass="12202">MLDPKKLEQVARQIQNVLPQGVKDFGDDIDKKIRTVLQSQLNKLDLVNREEFDVQTQVLLRTREKLNRLEQRLNELEASLQAKPQAEVAQVEEVEIVVETPAENKA</sequence>
<comment type="function">
    <text evidence="1">Required for efficient ubiquinone (coenzyme Q) biosynthesis. UbiK is probably an accessory factor of Ubi enzymes and facilitates ubiquinone biosynthesis by acting as an assembly factor, a targeting factor, or both.</text>
</comment>
<dbReference type="InterPro" id="IPR007475">
    <property type="entry name" value="UbiK"/>
</dbReference>
<reference evidence="4" key="2">
    <citation type="submission" date="2015-06" db="EMBL/GenBank/DDBJ databases">
        <authorList>
            <person name="Urmite Genomes"/>
        </authorList>
    </citation>
    <scope>NUCLEOTIDE SEQUENCE [LARGE SCALE GENOMIC DNA]</scope>
    <source>
        <strain evidence="4">CSUR P1867</strain>
    </source>
</reference>
<dbReference type="Proteomes" id="UP000183920">
    <property type="component" value="Unassembled WGS sequence"/>
</dbReference>
<name>A0A0G4QD25_9GAMM</name>
<keyword evidence="5" id="KW-1185">Reference proteome</keyword>